<dbReference type="InterPro" id="IPR025427">
    <property type="entry name" value="DUF4160"/>
</dbReference>
<comment type="caution">
    <text evidence="1">The sequence shown here is derived from an EMBL/GenBank/DDBJ whole genome shotgun (WGS) entry which is preliminary data.</text>
</comment>
<dbReference type="STRING" id="626940.BHW43_06960"/>
<evidence type="ECO:0000313" key="2">
    <source>
        <dbReference type="Proteomes" id="UP000186777"/>
    </source>
</evidence>
<name>A0A1Q6R4L4_9FIRM</name>
<dbReference type="RefSeq" id="WP_303680007.1">
    <property type="nucleotide sequence ID" value="NZ_DAWCKH010000034.1"/>
</dbReference>
<organism evidence="1 2">
    <name type="scientific">Phascolarctobacterium succinatutens</name>
    <dbReference type="NCBI Taxonomy" id="626940"/>
    <lineage>
        <taxon>Bacteria</taxon>
        <taxon>Bacillati</taxon>
        <taxon>Bacillota</taxon>
        <taxon>Negativicutes</taxon>
        <taxon>Acidaminococcales</taxon>
        <taxon>Acidaminococcaceae</taxon>
        <taxon>Phascolarctobacterium</taxon>
    </lineage>
</organism>
<dbReference type="Pfam" id="PF13711">
    <property type="entry name" value="DUF4160"/>
    <property type="match status" value="1"/>
</dbReference>
<evidence type="ECO:0000313" key="1">
    <source>
        <dbReference type="EMBL" id="OLA37299.1"/>
    </source>
</evidence>
<dbReference type="Proteomes" id="UP000186777">
    <property type="component" value="Unassembled WGS sequence"/>
</dbReference>
<evidence type="ECO:0008006" key="3">
    <source>
        <dbReference type="Google" id="ProtNLM"/>
    </source>
</evidence>
<proteinExistence type="predicted"/>
<accession>A0A1Q6R4L4</accession>
<gene>
    <name evidence="1" type="ORF">BHW43_06960</name>
</gene>
<dbReference type="AlphaFoldDB" id="A0A1Q6R4L4"/>
<reference evidence="1 2" key="1">
    <citation type="journal article" date="2016" name="Nat. Biotechnol.">
        <title>Measurement of bacterial replication rates in microbial communities.</title>
        <authorList>
            <person name="Brown C.T."/>
            <person name="Olm M.R."/>
            <person name="Thomas B.C."/>
            <person name="Banfield J.F."/>
        </authorList>
    </citation>
    <scope>NUCLEOTIDE SEQUENCE [LARGE SCALE GENOMIC DNA]</scope>
    <source>
        <strain evidence="1">46_33</strain>
    </source>
</reference>
<protein>
    <recommendedName>
        <fullName evidence="3">DUF4160 domain-containing protein</fullName>
    </recommendedName>
</protein>
<dbReference type="EMBL" id="MNTG01000031">
    <property type="protein sequence ID" value="OLA37299.1"/>
    <property type="molecule type" value="Genomic_DNA"/>
</dbReference>
<sequence length="92" mass="10813">MPNLFTILGYKVYFWSNENDEPIHVHISKGIPSKNAAKIWLTRNGGCILESNPERIPRKDLSELIEIVQAQFFMICAAWKRHFKVEQIKFYC</sequence>